<evidence type="ECO:0000313" key="1">
    <source>
        <dbReference type="EMBL" id="KZV94693.1"/>
    </source>
</evidence>
<feature type="non-terminal residue" evidence="1">
    <location>
        <position position="70"/>
    </location>
</feature>
<proteinExistence type="predicted"/>
<name>A0A165JDJ9_EXIGL</name>
<keyword evidence="2" id="KW-1185">Reference proteome</keyword>
<evidence type="ECO:0000313" key="2">
    <source>
        <dbReference type="Proteomes" id="UP000077266"/>
    </source>
</evidence>
<protein>
    <submittedName>
        <fullName evidence="1">Uncharacterized protein</fullName>
    </submittedName>
</protein>
<accession>A0A165JDJ9</accession>
<dbReference type="Proteomes" id="UP000077266">
    <property type="component" value="Unassembled WGS sequence"/>
</dbReference>
<dbReference type="AlphaFoldDB" id="A0A165JDJ9"/>
<gene>
    <name evidence="1" type="ORF">EXIGLDRAFT_766853</name>
</gene>
<dbReference type="EMBL" id="KV425968">
    <property type="protein sequence ID" value="KZV94693.1"/>
    <property type="molecule type" value="Genomic_DNA"/>
</dbReference>
<reference evidence="1 2" key="1">
    <citation type="journal article" date="2016" name="Mol. Biol. Evol.">
        <title>Comparative Genomics of Early-Diverging Mushroom-Forming Fungi Provides Insights into the Origins of Lignocellulose Decay Capabilities.</title>
        <authorList>
            <person name="Nagy L.G."/>
            <person name="Riley R."/>
            <person name="Tritt A."/>
            <person name="Adam C."/>
            <person name="Daum C."/>
            <person name="Floudas D."/>
            <person name="Sun H."/>
            <person name="Yadav J.S."/>
            <person name="Pangilinan J."/>
            <person name="Larsson K.H."/>
            <person name="Matsuura K."/>
            <person name="Barry K."/>
            <person name="Labutti K."/>
            <person name="Kuo R."/>
            <person name="Ohm R.A."/>
            <person name="Bhattacharya S.S."/>
            <person name="Shirouzu T."/>
            <person name="Yoshinaga Y."/>
            <person name="Martin F.M."/>
            <person name="Grigoriev I.V."/>
            <person name="Hibbett D.S."/>
        </authorList>
    </citation>
    <scope>NUCLEOTIDE SEQUENCE [LARGE SCALE GENOMIC DNA]</scope>
    <source>
        <strain evidence="1 2">HHB12029</strain>
    </source>
</reference>
<organism evidence="1 2">
    <name type="scientific">Exidia glandulosa HHB12029</name>
    <dbReference type="NCBI Taxonomy" id="1314781"/>
    <lineage>
        <taxon>Eukaryota</taxon>
        <taxon>Fungi</taxon>
        <taxon>Dikarya</taxon>
        <taxon>Basidiomycota</taxon>
        <taxon>Agaricomycotina</taxon>
        <taxon>Agaricomycetes</taxon>
        <taxon>Auriculariales</taxon>
        <taxon>Exidiaceae</taxon>
        <taxon>Exidia</taxon>
    </lineage>
</organism>
<sequence>MANSYGKPSFRHPFHIGVNHFVQPKYAHKDDGPVLEPARSVVELRMCRLSADLRAKHEWWLRYRDPETRA</sequence>
<dbReference type="OrthoDB" id="3053321at2759"/>
<dbReference type="InParanoid" id="A0A165JDJ9"/>